<proteinExistence type="inferred from homology"/>
<accession>A0ABS5I549</accession>
<dbReference type="Proteomes" id="UP000811844">
    <property type="component" value="Unassembled WGS sequence"/>
</dbReference>
<feature type="binding site" evidence="5">
    <location>
        <position position="42"/>
    </location>
    <ligand>
        <name>FMN</name>
        <dbReference type="ChEBI" id="CHEBI:58210"/>
    </ligand>
</feature>
<name>A0ABS5I549_9GAMM</name>
<feature type="binding site" evidence="5">
    <location>
        <position position="192"/>
    </location>
    <ligand>
        <name>dimethylallyl phosphate</name>
        <dbReference type="ChEBI" id="CHEBI:88052"/>
    </ligand>
</feature>
<organism evidence="7 8">
    <name type="scientific">Shewanella intestini</name>
    <dbReference type="NCBI Taxonomy" id="2017544"/>
    <lineage>
        <taxon>Bacteria</taxon>
        <taxon>Pseudomonadati</taxon>
        <taxon>Pseudomonadota</taxon>
        <taxon>Gammaproteobacteria</taxon>
        <taxon>Alteromonadales</taxon>
        <taxon>Shewanellaceae</taxon>
        <taxon>Shewanella</taxon>
    </lineage>
</organism>
<evidence type="ECO:0000313" key="8">
    <source>
        <dbReference type="Proteomes" id="UP000811844"/>
    </source>
</evidence>
<sequence>MTYTKKDKAISLAWTGASGAPYGLKLLTCLLEADYQVFLMISSAARVVLATEHGLKLSANSDKAHAQLLEYLTSQTSVLTGQLVVLGKDEWFSPPASGSAAPKQMVVCPCSTGTLAAIATGMSNNLLERAADVVIKERGQLILVPRETPFSAIHLEHMLSLTRQGTTIMPAAPGFYHNPKSVEDLVNFMVSRILDHLGIEHALTSRWGYGQSQALDIEH</sequence>
<dbReference type="EMBL" id="JAAIKR010000016">
    <property type="protein sequence ID" value="MBR9729154.1"/>
    <property type="molecule type" value="Genomic_DNA"/>
</dbReference>
<reference evidence="7 8" key="1">
    <citation type="submission" date="2020-02" db="EMBL/GenBank/DDBJ databases">
        <title>Shewanella WXL01 sp. nov., a marine bacterium isolated from green algae in Luhuitou Fringing Reef (Northern South China Sea).</title>
        <authorList>
            <person name="Wang X."/>
        </authorList>
    </citation>
    <scope>NUCLEOTIDE SEQUENCE [LARGE SCALE GENOMIC DNA]</scope>
    <source>
        <strain evidence="7 8">MCCC 1A01895</strain>
    </source>
</reference>
<evidence type="ECO:0000256" key="1">
    <source>
        <dbReference type="ARBA" id="ARBA00022602"/>
    </source>
</evidence>
<dbReference type="SUPFAM" id="SSF52507">
    <property type="entry name" value="Homo-oligomeric flavin-containing Cys decarboxylases, HFCD"/>
    <property type="match status" value="1"/>
</dbReference>
<evidence type="ECO:0000256" key="4">
    <source>
        <dbReference type="ARBA" id="ARBA00022679"/>
    </source>
</evidence>
<feature type="binding site" evidence="5">
    <location>
        <position position="146"/>
    </location>
    <ligand>
        <name>FMN</name>
        <dbReference type="ChEBI" id="CHEBI:58210"/>
    </ligand>
</feature>
<evidence type="ECO:0000313" key="7">
    <source>
        <dbReference type="EMBL" id="MBR9729154.1"/>
    </source>
</evidence>
<dbReference type="HAMAP" id="MF_01984">
    <property type="entry name" value="ubiX_pad"/>
    <property type="match status" value="1"/>
</dbReference>
<evidence type="ECO:0000259" key="6">
    <source>
        <dbReference type="Pfam" id="PF02441"/>
    </source>
</evidence>
<dbReference type="PANTHER" id="PTHR43374">
    <property type="entry name" value="FLAVIN PRENYLTRANSFERASE"/>
    <property type="match status" value="1"/>
</dbReference>
<evidence type="ECO:0000256" key="2">
    <source>
        <dbReference type="ARBA" id="ARBA00022630"/>
    </source>
</evidence>
<dbReference type="InterPro" id="IPR004507">
    <property type="entry name" value="UbiX-like"/>
</dbReference>
<comment type="caution">
    <text evidence="5">Lacks conserved residue(s) required for the propagation of feature annotation.</text>
</comment>
<feature type="binding site" evidence="5">
    <location>
        <begin position="111"/>
        <end position="114"/>
    </location>
    <ligand>
        <name>FMN</name>
        <dbReference type="ChEBI" id="CHEBI:58210"/>
    </ligand>
</feature>
<evidence type="ECO:0000256" key="5">
    <source>
        <dbReference type="HAMAP-Rule" id="MF_01984"/>
    </source>
</evidence>
<dbReference type="Gene3D" id="3.40.50.1950">
    <property type="entry name" value="Flavin prenyltransferase-like"/>
    <property type="match status" value="1"/>
</dbReference>
<evidence type="ECO:0000256" key="3">
    <source>
        <dbReference type="ARBA" id="ARBA00022643"/>
    </source>
</evidence>
<protein>
    <recommendedName>
        <fullName evidence="5">Flavin prenyltransferase UbiX</fullName>
        <ecNumber evidence="5">2.5.1.129</ecNumber>
    </recommendedName>
</protein>
<comment type="caution">
    <text evidence="7">The sequence shown here is derived from an EMBL/GenBank/DDBJ whole genome shotgun (WGS) entry which is preliminary data.</text>
</comment>
<dbReference type="PANTHER" id="PTHR43374:SF1">
    <property type="entry name" value="FLAVIN PRENYLTRANSFERASE PAD1, MITOCHONDRIAL"/>
    <property type="match status" value="1"/>
</dbReference>
<comment type="catalytic activity">
    <reaction evidence="5">
        <text>dimethylallyl phosphate + FMNH2 = prenylated FMNH2 + phosphate</text>
        <dbReference type="Rhea" id="RHEA:37743"/>
        <dbReference type="ChEBI" id="CHEBI:43474"/>
        <dbReference type="ChEBI" id="CHEBI:57618"/>
        <dbReference type="ChEBI" id="CHEBI:87467"/>
        <dbReference type="ChEBI" id="CHEBI:88052"/>
        <dbReference type="EC" id="2.5.1.129"/>
    </reaction>
</comment>
<keyword evidence="8" id="KW-1185">Reference proteome</keyword>
<gene>
    <name evidence="5" type="primary">ubiX</name>
    <name evidence="7" type="ORF">G3R48_14330</name>
</gene>
<dbReference type="Pfam" id="PF02441">
    <property type="entry name" value="Flavoprotein"/>
    <property type="match status" value="1"/>
</dbReference>
<feature type="binding site" evidence="5">
    <location>
        <position position="176"/>
    </location>
    <ligand>
        <name>dimethylallyl phosphate</name>
        <dbReference type="ChEBI" id="CHEBI:88052"/>
    </ligand>
</feature>
<comment type="function">
    <text evidence="5">Flavin prenyltransferase that catalyzes the synthesis of the prenylated FMN cofactor (prenyl-FMN) for 4-hydroxy-3-polyprenylbenzoic acid decarboxylase UbiD. The prenyltransferase is metal-independent and links a dimethylallyl moiety from dimethylallyl monophosphate (DMAP) to the flavin N5 and C6 atoms of FMN.</text>
</comment>
<dbReference type="InterPro" id="IPR036551">
    <property type="entry name" value="Flavin_trans-like"/>
</dbReference>
<feature type="domain" description="Flavoprotein" evidence="6">
    <location>
        <begin position="9"/>
        <end position="197"/>
    </location>
</feature>
<keyword evidence="4 5" id="KW-0808">Transferase</keyword>
<keyword evidence="1 5" id="KW-0637">Prenyltransferase</keyword>
<dbReference type="InterPro" id="IPR003382">
    <property type="entry name" value="Flavoprotein"/>
</dbReference>
<dbReference type="EC" id="2.5.1.129" evidence="5"/>
<comment type="similarity">
    <text evidence="5">Belongs to the UbiX/PAD1 family.</text>
</comment>
<feature type="binding site" evidence="5">
    <location>
        <begin position="16"/>
        <end position="18"/>
    </location>
    <ligand>
        <name>FMN</name>
        <dbReference type="ChEBI" id="CHEBI:58210"/>
    </ligand>
</feature>
<keyword evidence="3 5" id="KW-0288">FMN</keyword>
<dbReference type="NCBIfam" id="TIGR00421">
    <property type="entry name" value="ubiX_pad"/>
    <property type="match status" value="1"/>
</dbReference>
<keyword evidence="2 5" id="KW-0285">Flavoprotein</keyword>
<dbReference type="RefSeq" id="WP_153665870.1">
    <property type="nucleotide sequence ID" value="NZ_JAAIKR010000016.1"/>
</dbReference>